<keyword evidence="4 8" id="KW-0812">Transmembrane</keyword>
<dbReference type="Pfam" id="PF03799">
    <property type="entry name" value="FtsQ_DivIB_C"/>
    <property type="match status" value="1"/>
</dbReference>
<reference evidence="11" key="1">
    <citation type="submission" date="2023-06" db="EMBL/GenBank/DDBJ databases">
        <title>Identification and characterization of horizontal gene transfer across gut microbiota members of farm animals based on homology search.</title>
        <authorList>
            <person name="Zeman M."/>
            <person name="Kubasova T."/>
            <person name="Jahodarova E."/>
            <person name="Nykrynova M."/>
            <person name="Rychlik I."/>
        </authorList>
    </citation>
    <scope>NUCLEOTIDE SEQUENCE [LARGE SCALE GENOMIC DNA]</scope>
    <source>
        <strain evidence="11">105_WCHN</strain>
    </source>
</reference>
<dbReference type="Pfam" id="PF08478">
    <property type="entry name" value="POTRA_1"/>
    <property type="match status" value="1"/>
</dbReference>
<dbReference type="EMBL" id="JAUDEO010000006">
    <property type="protein sequence ID" value="MDM8333310.1"/>
    <property type="molecule type" value="Genomic_DNA"/>
</dbReference>
<keyword evidence="5 8" id="KW-1133">Transmembrane helix</keyword>
<dbReference type="PANTHER" id="PTHR37820:SF1">
    <property type="entry name" value="CELL DIVISION PROTEIN FTSQ"/>
    <property type="match status" value="1"/>
</dbReference>
<sequence length="278" mass="31152">MEKGSFIPEHERYAQRLTTLEHRREASNNSTKSTERIGHKVRGIKVYRYFTNGERVLKLILLFGSVLLLMLYVISPLSKVREVTVTGNSELSPAQVEDATQVHLGRYIWGVMATRQAISRTAHQRNPQVKQIHLRLTGAQSLQMTVTENPIVGTVEIGQRDYNILANGQLQRAKGSQSRIEYQGFNKDGAQLKKTAVQVGQLKAVVRNGISTISYRPTKTAPNRLVIFMRDGNTVYANLNTVGKKLAYYPSIAATMKKPGVVDLQVGAYSYSYDSHDK</sequence>
<dbReference type="InterPro" id="IPR005548">
    <property type="entry name" value="Cell_div_FtsQ/DivIB_C"/>
</dbReference>
<dbReference type="InterPro" id="IPR050487">
    <property type="entry name" value="FtsQ_DivIB"/>
</dbReference>
<evidence type="ECO:0000259" key="9">
    <source>
        <dbReference type="PROSITE" id="PS51779"/>
    </source>
</evidence>
<comment type="subcellular location">
    <subcellularLocation>
        <location evidence="8">Cell membrane</location>
        <topology evidence="8">Single-pass type II membrane protein</topology>
    </subcellularLocation>
    <subcellularLocation>
        <location evidence="1">Membrane</location>
    </subcellularLocation>
    <text evidence="8">Localizes to the division septum.</text>
</comment>
<organism evidence="10 11">
    <name type="scientific">Limosilactobacillus panis</name>
    <dbReference type="NCBI Taxonomy" id="47493"/>
    <lineage>
        <taxon>Bacteria</taxon>
        <taxon>Bacillati</taxon>
        <taxon>Bacillota</taxon>
        <taxon>Bacilli</taxon>
        <taxon>Lactobacillales</taxon>
        <taxon>Lactobacillaceae</taxon>
        <taxon>Limosilactobacillus</taxon>
    </lineage>
</organism>
<keyword evidence="6 8" id="KW-0472">Membrane</keyword>
<gene>
    <name evidence="8" type="primary">divIB</name>
    <name evidence="10" type="ORF">QUW46_01750</name>
</gene>
<dbReference type="HAMAP" id="MF_00912">
    <property type="entry name" value="DivIB"/>
    <property type="match status" value="1"/>
</dbReference>
<evidence type="ECO:0000256" key="5">
    <source>
        <dbReference type="ARBA" id="ARBA00022989"/>
    </source>
</evidence>
<name>A0ABT7VKQ9_9LACO</name>
<keyword evidence="7 8" id="KW-0131">Cell cycle</keyword>
<evidence type="ECO:0000256" key="2">
    <source>
        <dbReference type="ARBA" id="ARBA00022475"/>
    </source>
</evidence>
<evidence type="ECO:0000313" key="11">
    <source>
        <dbReference type="Proteomes" id="UP001529423"/>
    </source>
</evidence>
<dbReference type="RefSeq" id="WP_289559040.1">
    <property type="nucleotide sequence ID" value="NZ_JAUDEO010000006.1"/>
</dbReference>
<evidence type="ECO:0000256" key="4">
    <source>
        <dbReference type="ARBA" id="ARBA00022692"/>
    </source>
</evidence>
<evidence type="ECO:0000256" key="3">
    <source>
        <dbReference type="ARBA" id="ARBA00022618"/>
    </source>
</evidence>
<dbReference type="PANTHER" id="PTHR37820">
    <property type="entry name" value="CELL DIVISION PROTEIN DIVIB"/>
    <property type="match status" value="1"/>
</dbReference>
<dbReference type="PROSITE" id="PS51779">
    <property type="entry name" value="POTRA"/>
    <property type="match status" value="1"/>
</dbReference>
<keyword evidence="11" id="KW-1185">Reference proteome</keyword>
<keyword evidence="2 8" id="KW-1003">Cell membrane</keyword>
<evidence type="ECO:0000313" key="10">
    <source>
        <dbReference type="EMBL" id="MDM8333310.1"/>
    </source>
</evidence>
<dbReference type="InterPro" id="IPR034746">
    <property type="entry name" value="POTRA"/>
</dbReference>
<accession>A0ABT7VKQ9</accession>
<reference evidence="10 11" key="2">
    <citation type="submission" date="2023-06" db="EMBL/GenBank/DDBJ databases">
        <title>Identification and characterization of horizontal gene transfer across gut microbiota members of farm animals based on homology search.</title>
        <authorList>
            <person name="Schwarzerova J."/>
            <person name="Nykrynova M."/>
            <person name="Jureckova K."/>
            <person name="Cejkova D."/>
            <person name="Rychlik I."/>
        </authorList>
    </citation>
    <scope>NUCLEOTIDE SEQUENCE [LARGE SCALE GENOMIC DNA]</scope>
    <source>
        <strain evidence="10 11">105_WCHN</strain>
    </source>
</reference>
<dbReference type="Proteomes" id="UP001529423">
    <property type="component" value="Unassembled WGS sequence"/>
</dbReference>
<dbReference type="InterPro" id="IPR013685">
    <property type="entry name" value="POTRA_FtsQ_type"/>
</dbReference>
<dbReference type="InterPro" id="IPR026580">
    <property type="entry name" value="DivIB"/>
</dbReference>
<evidence type="ECO:0000256" key="6">
    <source>
        <dbReference type="ARBA" id="ARBA00023136"/>
    </source>
</evidence>
<reference evidence="10 11" key="3">
    <citation type="submission" date="2023-06" db="EMBL/GenBank/DDBJ databases">
        <authorList>
            <person name="Zeman M."/>
            <person name="Kubasova T."/>
            <person name="Jahodarova E."/>
            <person name="Nykrynova M."/>
            <person name="Rychlik I."/>
        </authorList>
    </citation>
    <scope>NUCLEOTIDE SEQUENCE [LARGE SCALE GENOMIC DNA]</scope>
    <source>
        <strain evidence="10 11">105_WCHN</strain>
    </source>
</reference>
<comment type="function">
    <text evidence="8">Cell division protein that may be involved in stabilizing or promoting the assembly of the division complex.</text>
</comment>
<comment type="caution">
    <text evidence="10">The sequence shown here is derived from an EMBL/GenBank/DDBJ whole genome shotgun (WGS) entry which is preliminary data.</text>
</comment>
<protein>
    <recommendedName>
        <fullName evidence="8">Cell division protein DivIB</fullName>
    </recommendedName>
</protein>
<evidence type="ECO:0000256" key="7">
    <source>
        <dbReference type="ARBA" id="ARBA00023306"/>
    </source>
</evidence>
<evidence type="ECO:0000256" key="8">
    <source>
        <dbReference type="HAMAP-Rule" id="MF_00912"/>
    </source>
</evidence>
<evidence type="ECO:0000256" key="1">
    <source>
        <dbReference type="ARBA" id="ARBA00004370"/>
    </source>
</evidence>
<feature type="domain" description="POTRA" evidence="9">
    <location>
        <begin position="78"/>
        <end position="149"/>
    </location>
</feature>
<keyword evidence="3 8" id="KW-0132">Cell division</keyword>
<feature type="transmembrane region" description="Helical" evidence="8">
    <location>
        <begin position="56"/>
        <end position="74"/>
    </location>
</feature>
<proteinExistence type="inferred from homology"/>
<comment type="similarity">
    <text evidence="8">Belongs to the FtsQ/DivIB family. DivIB subfamily.</text>
</comment>